<dbReference type="AlphaFoldDB" id="C5MBI8"/>
<feature type="compositionally biased region" description="Pro residues" evidence="1">
    <location>
        <begin position="37"/>
        <end position="46"/>
    </location>
</feature>
<dbReference type="HOGENOM" id="CLU_332929_0_0_1"/>
<dbReference type="eggNOG" id="ENOG502T3J5">
    <property type="taxonomic scope" value="Eukaryota"/>
</dbReference>
<dbReference type="OrthoDB" id="4019088at2759"/>
<feature type="region of interest" description="Disordered" evidence="1">
    <location>
        <begin position="390"/>
        <end position="410"/>
    </location>
</feature>
<dbReference type="Proteomes" id="UP000002037">
    <property type="component" value="Unassembled WGS sequence"/>
</dbReference>
<feature type="region of interest" description="Disordered" evidence="1">
    <location>
        <begin position="1"/>
        <end position="113"/>
    </location>
</feature>
<organism evidence="2 3">
    <name type="scientific">Candida tropicalis (strain ATCC MYA-3404 / T1)</name>
    <name type="common">Yeast</name>
    <dbReference type="NCBI Taxonomy" id="294747"/>
    <lineage>
        <taxon>Eukaryota</taxon>
        <taxon>Fungi</taxon>
        <taxon>Dikarya</taxon>
        <taxon>Ascomycota</taxon>
        <taxon>Saccharomycotina</taxon>
        <taxon>Pichiomycetes</taxon>
        <taxon>Debaryomycetaceae</taxon>
        <taxon>Candida/Lodderomyces clade</taxon>
        <taxon>Candida</taxon>
    </lineage>
</organism>
<feature type="compositionally biased region" description="Basic residues" evidence="1">
    <location>
        <begin position="391"/>
        <end position="405"/>
    </location>
</feature>
<dbReference type="KEGG" id="ctp:CTRG_03430"/>
<dbReference type="EMBL" id="GG692398">
    <property type="protein sequence ID" value="EER33005.1"/>
    <property type="molecule type" value="Genomic_DNA"/>
</dbReference>
<evidence type="ECO:0000313" key="3">
    <source>
        <dbReference type="Proteomes" id="UP000002037"/>
    </source>
</evidence>
<dbReference type="GeneID" id="8302025"/>
<feature type="compositionally biased region" description="Polar residues" evidence="1">
    <location>
        <begin position="85"/>
        <end position="113"/>
    </location>
</feature>
<evidence type="ECO:0000256" key="1">
    <source>
        <dbReference type="SAM" id="MobiDB-lite"/>
    </source>
</evidence>
<name>C5MBI8_CANTT</name>
<feature type="compositionally biased region" description="Polar residues" evidence="1">
    <location>
        <begin position="53"/>
        <end position="64"/>
    </location>
</feature>
<gene>
    <name evidence="2" type="ORF">CTRG_03430</name>
</gene>
<proteinExistence type="predicted"/>
<reference evidence="2 3" key="1">
    <citation type="journal article" date="2009" name="Nature">
        <title>Evolution of pathogenicity and sexual reproduction in eight Candida genomes.</title>
        <authorList>
            <person name="Butler G."/>
            <person name="Rasmussen M.D."/>
            <person name="Lin M.F."/>
            <person name="Santos M.A."/>
            <person name="Sakthikumar S."/>
            <person name="Munro C.A."/>
            <person name="Rheinbay E."/>
            <person name="Grabherr M."/>
            <person name="Forche A."/>
            <person name="Reedy J.L."/>
            <person name="Agrafioti I."/>
            <person name="Arnaud M.B."/>
            <person name="Bates S."/>
            <person name="Brown A.J."/>
            <person name="Brunke S."/>
            <person name="Costanzo M.C."/>
            <person name="Fitzpatrick D.A."/>
            <person name="de Groot P.W."/>
            <person name="Harris D."/>
            <person name="Hoyer L.L."/>
            <person name="Hube B."/>
            <person name="Klis F.M."/>
            <person name="Kodira C."/>
            <person name="Lennard N."/>
            <person name="Logue M.E."/>
            <person name="Martin R."/>
            <person name="Neiman A.M."/>
            <person name="Nikolaou E."/>
            <person name="Quail M.A."/>
            <person name="Quinn J."/>
            <person name="Santos M.C."/>
            <person name="Schmitzberger F.F."/>
            <person name="Sherlock G."/>
            <person name="Shah P."/>
            <person name="Silverstein K.A."/>
            <person name="Skrzypek M.S."/>
            <person name="Soll D."/>
            <person name="Staggs R."/>
            <person name="Stansfield I."/>
            <person name="Stumpf M.P."/>
            <person name="Sudbery P.E."/>
            <person name="Srikantha T."/>
            <person name="Zeng Q."/>
            <person name="Berman J."/>
            <person name="Berriman M."/>
            <person name="Heitman J."/>
            <person name="Gow N.A."/>
            <person name="Lorenz M.C."/>
            <person name="Birren B.W."/>
            <person name="Kellis M."/>
            <person name="Cuomo C.A."/>
        </authorList>
    </citation>
    <scope>NUCLEOTIDE SEQUENCE [LARGE SCALE GENOMIC DNA]</scope>
    <source>
        <strain evidence="3">ATCC MYA-3404 / T1</strain>
    </source>
</reference>
<evidence type="ECO:0000313" key="2">
    <source>
        <dbReference type="EMBL" id="EER33005.1"/>
    </source>
</evidence>
<dbReference type="RefSeq" id="XP_002549133.1">
    <property type="nucleotide sequence ID" value="XM_002549087.1"/>
</dbReference>
<feature type="compositionally biased region" description="Polar residues" evidence="1">
    <location>
        <begin position="1"/>
        <end position="29"/>
    </location>
</feature>
<keyword evidence="3" id="KW-1185">Reference proteome</keyword>
<dbReference type="VEuPathDB" id="FungiDB:CTRG_03430"/>
<protein>
    <submittedName>
        <fullName evidence="2">Uncharacterized protein</fullName>
    </submittedName>
</protein>
<accession>C5MBI8</accession>
<sequence>MTTQRQVSNEPNQGRKTKMATSHNRNMNNDTNDSQSTPPPSPPPSCQNPSTTFVPQNEQHATAVSSSSSSSSSNPLPCEEIKRNTPMTNEPHITNLRVSESVTSDTLTESRSQGVQLSYYRSLSATPPNVSVQKRQKLNRLGESGSNAGFNSNFQLPNDILKNLTPVMKSTPRDKLAPNQRKQELLQKIRLKLSEKSSRISKKIIELQRKRQLTQKYKSKKLNDELDQANMRRNQYLNMVRQRAARFYKEVQISETSSKSFTLQPSPPATTTITTTTADKTTTHVCLPHDFNEELIKPVQKLAARFLYYKYLKIIRKSQFLDNFQAMSFNQILQFSNSNSEIRTGIAFILKYLQVPHLMGQEYKSFFYCFIMIVEFNDCMNYDKHKTASSSHHHHHHHHNHHKTSSHNNYHPGFNVNTSAEDEKDMFYNNCIWLMVYKYGNYVINEFKKTVQITSFQVSSSFLKYWHEYNFVFKVFKWNHYKNLKCLLMDSINIVNKQIKALNHLNDDSVINDLGDQHKKLNEELLLLNRYQLEELKTFNSSTEVESFVSSFNSYVNDAYFASPRISREPYIQNKPTFICYNNIKFYIPNVFPVMNWRRYWFHKFLQLEINRNNNDYKFPTRIKSGHFYNLPEGYIGEQEVDINEIQNIDFKSIPIKDTYTNLLNYFLDFTGSYYEIREEEIIVTDESDLSFLKSMSHLVQRHELVSGSVNYNNILLQLIEKSISDLNSPFYNESIGELGKFIYKLYIKKCQFTNTGFNQFRKFENLFILLNNCQNFSNLKFNIYTFNPSLIFPQFYQSVVVKNHELNLNQSKSIISSSLKTSIGRVITPSYSSSSCKFYTDVLLEEIISGDITIHELSSVYVSDLQEYHRKLHQFVDINCLGVMYEYFQGEKLANVHLFYQNLNNHHEYINNLPFITYYNNNKDRIKNVLLDKVKTILIDRDEIQACSIFKYYQVEMIELMNEILNYLAFIYKVYNPILNWIYFELGKEDEH</sequence>